<gene>
    <name evidence="2" type="ORF">AWH56_17470</name>
</gene>
<accession>A0A1S2LAJ6</accession>
<dbReference type="OrthoDB" id="2601402at2"/>
<organism evidence="2">
    <name type="scientific">Anaerobacillus isosaccharinicus</name>
    <dbReference type="NCBI Taxonomy" id="1532552"/>
    <lineage>
        <taxon>Bacteria</taxon>
        <taxon>Bacillati</taxon>
        <taxon>Bacillota</taxon>
        <taxon>Bacilli</taxon>
        <taxon>Bacillales</taxon>
        <taxon>Bacillaceae</taxon>
        <taxon>Anaerobacillus</taxon>
    </lineage>
</organism>
<comment type="caution">
    <text evidence="2">The sequence shown here is derived from an EMBL/GenBank/DDBJ whole genome shotgun (WGS) entry which is preliminary data.</text>
</comment>
<name>A0A1S2LAJ6_9BACI</name>
<evidence type="ECO:0000313" key="2">
    <source>
        <dbReference type="EMBL" id="OIJ09518.1"/>
    </source>
</evidence>
<dbReference type="InterPro" id="IPR004096">
    <property type="entry name" value="V4R"/>
</dbReference>
<dbReference type="Gene3D" id="3.30.1380.20">
    <property type="entry name" value="Trafficking protein particle complex subunit 3"/>
    <property type="match status" value="1"/>
</dbReference>
<dbReference type="SMART" id="SM00989">
    <property type="entry name" value="V4R"/>
    <property type="match status" value="1"/>
</dbReference>
<dbReference type="PANTHER" id="PTHR35090">
    <property type="entry name" value="DNA-DIRECTED RNA POLYMERASE SUBUNIT I"/>
    <property type="match status" value="1"/>
</dbReference>
<dbReference type="EMBL" id="LQXD01000152">
    <property type="protein sequence ID" value="OIJ09518.1"/>
    <property type="molecule type" value="Genomic_DNA"/>
</dbReference>
<dbReference type="SUPFAM" id="SSF111126">
    <property type="entry name" value="Ligand-binding domain in the NO signalling and Golgi transport"/>
    <property type="match status" value="1"/>
</dbReference>
<feature type="domain" description="4-vinyl reductase 4VR" evidence="1">
    <location>
        <begin position="91"/>
        <end position="153"/>
    </location>
</feature>
<protein>
    <submittedName>
        <fullName evidence="2">4-vinyl reductase</fullName>
    </submittedName>
</protein>
<dbReference type="InterPro" id="IPR024096">
    <property type="entry name" value="NO_sig/Golgi_transp_ligand-bd"/>
</dbReference>
<reference evidence="2" key="1">
    <citation type="submission" date="2016-10" db="EMBL/GenBank/DDBJ databases">
        <title>Draft genome sequences of four alkaliphilic bacteria belonging to the Anaerobacillus genus.</title>
        <authorList>
            <person name="Bassil N.M."/>
            <person name="Lloyd J.R."/>
        </authorList>
    </citation>
    <scope>NUCLEOTIDE SEQUENCE [LARGE SCALE GENOMIC DNA]</scope>
    <source>
        <strain evidence="2">NB2006</strain>
    </source>
</reference>
<dbReference type="KEGG" id="aia:AWH56_013250"/>
<sequence length="154" mass="17249">MELNFVNLFTFDDMKNIKRKTLGDAVPLELFRSVRLIGMYQGLPMKGKNTTLAVGRKIGESMEVTSLEEALQLFEELKIGIPRVIEKNGSELHIAIEDCFCEGLPVHEGNMVCDLEGAILEGALSPIYKGKIHVREVKCNVNGDAECEYKIRFS</sequence>
<dbReference type="AlphaFoldDB" id="A0A1S2LAJ6"/>
<proteinExistence type="predicted"/>
<dbReference type="PANTHER" id="PTHR35090:SF2">
    <property type="entry name" value="ARSR FAMILY TRANSCRIPTIONAL REGULATOR"/>
    <property type="match status" value="1"/>
</dbReference>
<dbReference type="Pfam" id="PF02830">
    <property type="entry name" value="V4R"/>
    <property type="match status" value="1"/>
</dbReference>
<evidence type="ECO:0000259" key="1">
    <source>
        <dbReference type="SMART" id="SM00989"/>
    </source>
</evidence>